<proteinExistence type="predicted"/>
<dbReference type="EMBL" id="JAMGBA010000002">
    <property type="protein sequence ID" value="MCL6698887.1"/>
    <property type="molecule type" value="Genomic_DNA"/>
</dbReference>
<dbReference type="PANTHER" id="PTHR10827:SF98">
    <property type="entry name" value="45 KDA CALCIUM-BINDING PROTEIN"/>
    <property type="match status" value="1"/>
</dbReference>
<sequence length="172" mass="17989">MFNRSLPLNALALTASLAIFAPSGAAAQTGAAPAAAAQPVTKAALSSQIDASFKRLDANSDKSLNTAEIEAAQKRQVAEAQGVINQKLEAEFTKLDGNKDGQLSLAEFKAAAPTPKAAPPSELLGQLDKNKDGKVTADEFRAGPLANFDRVDTNRDGTISEAEKTALARQQR</sequence>
<keyword evidence="2" id="KW-0677">Repeat</keyword>
<dbReference type="Proteomes" id="UP001203410">
    <property type="component" value="Unassembled WGS sequence"/>
</dbReference>
<dbReference type="Pfam" id="PF13202">
    <property type="entry name" value="EF-hand_5"/>
    <property type="match status" value="2"/>
</dbReference>
<evidence type="ECO:0000259" key="5">
    <source>
        <dbReference type="PROSITE" id="PS50222"/>
    </source>
</evidence>
<evidence type="ECO:0000256" key="4">
    <source>
        <dbReference type="SAM" id="SignalP"/>
    </source>
</evidence>
<feature type="domain" description="EF-hand" evidence="5">
    <location>
        <begin position="83"/>
        <end position="118"/>
    </location>
</feature>
<dbReference type="SMART" id="SM00054">
    <property type="entry name" value="EFh"/>
    <property type="match status" value="3"/>
</dbReference>
<dbReference type="PROSITE" id="PS50222">
    <property type="entry name" value="EF_HAND_2"/>
    <property type="match status" value="1"/>
</dbReference>
<dbReference type="InterPro" id="IPR018247">
    <property type="entry name" value="EF_Hand_1_Ca_BS"/>
</dbReference>
<evidence type="ECO:0000256" key="1">
    <source>
        <dbReference type="ARBA" id="ARBA00022723"/>
    </source>
</evidence>
<dbReference type="PANTHER" id="PTHR10827">
    <property type="entry name" value="RETICULOCALBIN"/>
    <property type="match status" value="1"/>
</dbReference>
<name>A0ABT0RV66_9SPHN</name>
<dbReference type="InterPro" id="IPR011992">
    <property type="entry name" value="EF-hand-dom_pair"/>
</dbReference>
<evidence type="ECO:0000256" key="2">
    <source>
        <dbReference type="ARBA" id="ARBA00022737"/>
    </source>
</evidence>
<protein>
    <submittedName>
        <fullName evidence="6">EF-hand domain-containing protein</fullName>
    </submittedName>
</protein>
<dbReference type="RefSeq" id="WP_249904271.1">
    <property type="nucleotide sequence ID" value="NZ_JAMGBA010000002.1"/>
</dbReference>
<reference evidence="6 7" key="1">
    <citation type="submission" date="2022-05" db="EMBL/GenBank/DDBJ databases">
        <authorList>
            <person name="Jo J.-H."/>
            <person name="Im W.-T."/>
        </authorList>
    </citation>
    <scope>NUCLEOTIDE SEQUENCE [LARGE SCALE GENOMIC DNA]</scope>
    <source>
        <strain evidence="6 7">NSE70-1</strain>
    </source>
</reference>
<dbReference type="Pfam" id="PF13499">
    <property type="entry name" value="EF-hand_7"/>
    <property type="match status" value="1"/>
</dbReference>
<dbReference type="InterPro" id="IPR002048">
    <property type="entry name" value="EF_hand_dom"/>
</dbReference>
<feature type="signal peptide" evidence="4">
    <location>
        <begin position="1"/>
        <end position="27"/>
    </location>
</feature>
<evidence type="ECO:0000256" key="3">
    <source>
        <dbReference type="SAM" id="MobiDB-lite"/>
    </source>
</evidence>
<accession>A0ABT0RV66</accession>
<feature type="chain" id="PRO_5045169692" evidence="4">
    <location>
        <begin position="28"/>
        <end position="172"/>
    </location>
</feature>
<keyword evidence="7" id="KW-1185">Reference proteome</keyword>
<dbReference type="SUPFAM" id="SSF47473">
    <property type="entry name" value="EF-hand"/>
    <property type="match status" value="1"/>
</dbReference>
<gene>
    <name evidence="6" type="ORF">LZ496_08855</name>
</gene>
<keyword evidence="1" id="KW-0479">Metal-binding</keyword>
<organism evidence="6 7">
    <name type="scientific">Sphingomonas caseinilyticus</name>
    <dbReference type="NCBI Taxonomy" id="2908205"/>
    <lineage>
        <taxon>Bacteria</taxon>
        <taxon>Pseudomonadati</taxon>
        <taxon>Pseudomonadota</taxon>
        <taxon>Alphaproteobacteria</taxon>
        <taxon>Sphingomonadales</taxon>
        <taxon>Sphingomonadaceae</taxon>
        <taxon>Sphingomonas</taxon>
    </lineage>
</organism>
<dbReference type="PROSITE" id="PS00018">
    <property type="entry name" value="EF_HAND_1"/>
    <property type="match status" value="3"/>
</dbReference>
<evidence type="ECO:0000313" key="7">
    <source>
        <dbReference type="Proteomes" id="UP001203410"/>
    </source>
</evidence>
<feature type="region of interest" description="Disordered" evidence="3">
    <location>
        <begin position="135"/>
        <end position="172"/>
    </location>
</feature>
<keyword evidence="4" id="KW-0732">Signal</keyword>
<evidence type="ECO:0000313" key="6">
    <source>
        <dbReference type="EMBL" id="MCL6698887.1"/>
    </source>
</evidence>
<feature type="region of interest" description="Disordered" evidence="3">
    <location>
        <begin position="111"/>
        <end position="130"/>
    </location>
</feature>
<comment type="caution">
    <text evidence="6">The sequence shown here is derived from an EMBL/GenBank/DDBJ whole genome shotgun (WGS) entry which is preliminary data.</text>
</comment>
<dbReference type="Gene3D" id="1.10.238.10">
    <property type="entry name" value="EF-hand"/>
    <property type="match status" value="2"/>
</dbReference>